<gene>
    <name evidence="4" type="ORF">GMARGA_LOCUS29230</name>
</gene>
<evidence type="ECO:0000256" key="1">
    <source>
        <dbReference type="PROSITE-ProRule" id="PRU00325"/>
    </source>
</evidence>
<dbReference type="PANTHER" id="PTHR47718:SF13">
    <property type="entry name" value="OS09G0290500 PROTEIN"/>
    <property type="match status" value="1"/>
</dbReference>
<proteinExistence type="predicted"/>
<dbReference type="InterPro" id="IPR048324">
    <property type="entry name" value="ZSWIM1-3_RNaseH-like"/>
</dbReference>
<evidence type="ECO:0000256" key="2">
    <source>
        <dbReference type="SAM" id="MobiDB-lite"/>
    </source>
</evidence>
<dbReference type="PROSITE" id="PS50966">
    <property type="entry name" value="ZF_SWIM"/>
    <property type="match status" value="1"/>
</dbReference>
<accession>A0ABN7WCN4</accession>
<dbReference type="InterPro" id="IPR007527">
    <property type="entry name" value="Znf_SWIM"/>
</dbReference>
<comment type="caution">
    <text evidence="4">The sequence shown here is derived from an EMBL/GenBank/DDBJ whole genome shotgun (WGS) entry which is preliminary data.</text>
</comment>
<protein>
    <submittedName>
        <fullName evidence="4">18732_t:CDS:1</fullName>
    </submittedName>
</protein>
<evidence type="ECO:0000313" key="5">
    <source>
        <dbReference type="Proteomes" id="UP000789901"/>
    </source>
</evidence>
<keyword evidence="5" id="KW-1185">Reference proteome</keyword>
<dbReference type="PANTHER" id="PTHR47718">
    <property type="entry name" value="OS01G0519700 PROTEIN"/>
    <property type="match status" value="1"/>
</dbReference>
<keyword evidence="1" id="KW-0479">Metal-binding</keyword>
<reference evidence="4 5" key="1">
    <citation type="submission" date="2021-06" db="EMBL/GenBank/DDBJ databases">
        <authorList>
            <person name="Kallberg Y."/>
            <person name="Tangrot J."/>
            <person name="Rosling A."/>
        </authorList>
    </citation>
    <scope>NUCLEOTIDE SEQUENCE [LARGE SCALE GENOMIC DNA]</scope>
    <source>
        <strain evidence="4 5">120-4 pot B 10/14</strain>
    </source>
</reference>
<evidence type="ECO:0000313" key="4">
    <source>
        <dbReference type="EMBL" id="CAG8826823.1"/>
    </source>
</evidence>
<evidence type="ECO:0000259" key="3">
    <source>
        <dbReference type="PROSITE" id="PS50966"/>
    </source>
</evidence>
<feature type="domain" description="SWIM-type" evidence="3">
    <location>
        <begin position="438"/>
        <end position="474"/>
    </location>
</feature>
<dbReference type="Proteomes" id="UP000789901">
    <property type="component" value="Unassembled WGS sequence"/>
</dbReference>
<feature type="compositionally biased region" description="Polar residues" evidence="2">
    <location>
        <begin position="649"/>
        <end position="659"/>
    </location>
</feature>
<dbReference type="Pfam" id="PF21056">
    <property type="entry name" value="ZSWIM1-3_RNaseH-like"/>
    <property type="match status" value="1"/>
</dbReference>
<name>A0ABN7WCN4_GIGMA</name>
<feature type="region of interest" description="Disordered" evidence="2">
    <location>
        <begin position="645"/>
        <end position="669"/>
    </location>
</feature>
<sequence length="692" mass="79112">TLQLNLMDNINWNSFITFPTDLEDKNFSFSLIYCRSNNNFDDITLAPPSRPSNDNFDDISLISPSGPSNINFDDMNLALPSESSNNNFGDINLVPPFGSSNDNFVDMNLARPSGSSNNNFGDLNLTQPSGSSNNNFEDLNLARLSGSCIANFEQGFGYQIFCNDKDQNNPSIIRRKSYRYSSSGTYEARKVAPITQLEILKKKYPQHVFHKQDMYNAIYKLHQNNDKRYSGNERRLSGVFWISPSQQELYQRFSDIVLNDNTCKTNKYNMYLSVFMIKDNYGRFKNIANALVVDELSLTYIWILECLLKATNNASLNNASTLCEVEKVINKRHEAEIRYCKLTDIKAQHSIIGLPHILSKFFSNIDKLLVNFLPLQHSIPENLCDDIISSIAIISDNFIEDVVNEPQATLKAILDSTNMFDIIEIWRIHRIGGISHKYNLVVLLSDGTHICTCLETITKGIICHHFWRVMLYSSFTKFHISIIPIRWHKDDILTKLDESLNNSPVLTALESSSEHTIQENVTFQSLQNFQNTDYQSNIQHAIPQRNRFGVAFSIAKIAINIVLETKSDNELIQLLKTLILTKQNSRNKNDNLDESKTNENNLNGNSILTLQQNLIDQTNDPHVTKIRGAPNKKRLKSTIELSMKKNVMHETTNTNNKQGNDNEKFSSRPQRKCLLYGIPDHYKKKYPNAKEK</sequence>
<organism evidence="4 5">
    <name type="scientific">Gigaspora margarita</name>
    <dbReference type="NCBI Taxonomy" id="4874"/>
    <lineage>
        <taxon>Eukaryota</taxon>
        <taxon>Fungi</taxon>
        <taxon>Fungi incertae sedis</taxon>
        <taxon>Mucoromycota</taxon>
        <taxon>Glomeromycotina</taxon>
        <taxon>Glomeromycetes</taxon>
        <taxon>Diversisporales</taxon>
        <taxon>Gigasporaceae</taxon>
        <taxon>Gigaspora</taxon>
    </lineage>
</organism>
<dbReference type="EMBL" id="CAJVQB010038943">
    <property type="protein sequence ID" value="CAG8826823.1"/>
    <property type="molecule type" value="Genomic_DNA"/>
</dbReference>
<keyword evidence="1" id="KW-0863">Zinc-finger</keyword>
<feature type="non-terminal residue" evidence="4">
    <location>
        <position position="1"/>
    </location>
</feature>
<keyword evidence="1" id="KW-0862">Zinc</keyword>